<dbReference type="PANTHER" id="PTHR32444">
    <property type="entry name" value="BULB-TYPE LECTIN DOMAIN-CONTAINING PROTEIN"/>
    <property type="match status" value="1"/>
</dbReference>
<dbReference type="PROSITE" id="PS50927">
    <property type="entry name" value="BULB_LECTIN"/>
    <property type="match status" value="1"/>
</dbReference>
<dbReference type="CDD" id="cd00028">
    <property type="entry name" value="B_lectin"/>
    <property type="match status" value="1"/>
</dbReference>
<evidence type="ECO:0000256" key="2">
    <source>
        <dbReference type="ARBA" id="ARBA00012513"/>
    </source>
</evidence>
<dbReference type="FunFam" id="2.90.10.10:FF:000004">
    <property type="entry name" value="G-type lectin S-receptor-like serine/threonine-protein kinase"/>
    <property type="match status" value="1"/>
</dbReference>
<dbReference type="SMART" id="SM00473">
    <property type="entry name" value="PAN_AP"/>
    <property type="match status" value="1"/>
</dbReference>
<dbReference type="EMBL" id="JAYMYQ010000009">
    <property type="protein sequence ID" value="KAK7312947.1"/>
    <property type="molecule type" value="Genomic_DNA"/>
</dbReference>
<feature type="signal peptide" evidence="11">
    <location>
        <begin position="1"/>
        <end position="18"/>
    </location>
</feature>
<evidence type="ECO:0000256" key="10">
    <source>
        <dbReference type="PROSITE-ProRule" id="PRU00076"/>
    </source>
</evidence>
<organism evidence="15 16">
    <name type="scientific">Canavalia gladiata</name>
    <name type="common">Sword bean</name>
    <name type="synonym">Dolichos gladiatus</name>
    <dbReference type="NCBI Taxonomy" id="3824"/>
    <lineage>
        <taxon>Eukaryota</taxon>
        <taxon>Viridiplantae</taxon>
        <taxon>Streptophyta</taxon>
        <taxon>Embryophyta</taxon>
        <taxon>Tracheophyta</taxon>
        <taxon>Spermatophyta</taxon>
        <taxon>Magnoliopsida</taxon>
        <taxon>eudicotyledons</taxon>
        <taxon>Gunneridae</taxon>
        <taxon>Pentapetalae</taxon>
        <taxon>rosids</taxon>
        <taxon>fabids</taxon>
        <taxon>Fabales</taxon>
        <taxon>Fabaceae</taxon>
        <taxon>Papilionoideae</taxon>
        <taxon>50 kb inversion clade</taxon>
        <taxon>NPAAA clade</taxon>
        <taxon>indigoferoid/millettioid clade</taxon>
        <taxon>Phaseoleae</taxon>
        <taxon>Canavalia</taxon>
    </lineage>
</organism>
<evidence type="ECO:0000256" key="6">
    <source>
        <dbReference type="ARBA" id="ARBA00023170"/>
    </source>
</evidence>
<dbReference type="SUPFAM" id="SSF51110">
    <property type="entry name" value="alpha-D-mannose-specific plant lectins"/>
    <property type="match status" value="1"/>
</dbReference>
<evidence type="ECO:0000259" key="14">
    <source>
        <dbReference type="PROSITE" id="PS50948"/>
    </source>
</evidence>
<dbReference type="InterPro" id="IPR036426">
    <property type="entry name" value="Bulb-type_lectin_dom_sf"/>
</dbReference>
<feature type="domain" description="Apple" evidence="14">
    <location>
        <begin position="330"/>
        <end position="413"/>
    </location>
</feature>
<dbReference type="GO" id="GO:0004674">
    <property type="term" value="F:protein serine/threonine kinase activity"/>
    <property type="evidence" value="ECO:0007669"/>
    <property type="project" value="UniProtKB-EC"/>
</dbReference>
<comment type="catalytic activity">
    <reaction evidence="8">
        <text>L-threonyl-[protein] + ATP = O-phospho-L-threonyl-[protein] + ADP + H(+)</text>
        <dbReference type="Rhea" id="RHEA:46608"/>
        <dbReference type="Rhea" id="RHEA-COMP:11060"/>
        <dbReference type="Rhea" id="RHEA-COMP:11605"/>
        <dbReference type="ChEBI" id="CHEBI:15378"/>
        <dbReference type="ChEBI" id="CHEBI:30013"/>
        <dbReference type="ChEBI" id="CHEBI:30616"/>
        <dbReference type="ChEBI" id="CHEBI:61977"/>
        <dbReference type="ChEBI" id="CHEBI:456216"/>
        <dbReference type="EC" id="2.7.11.1"/>
    </reaction>
</comment>
<sequence length="451" mass="50286">MLFIWFFLFFYIMGTSTAIDTLSMSQSIQDGETLVSAGGIIEVGFFSPGNSTRRYLGIWYKNVSPLIAVWVANRETPLENKLGVLKLNEKGVLVLLNGSNSIIWSSNVPSKAMNNPIATLLDSGNFVVKNGEENILWQSFDYPCDTLLPGMKHGWNLETGLETYLSSWKSGDDPAKGEYSTKVDLRGYPQVFTFKGANIKTRAGPWNGLSTVGHPGPTTDVSQIFVFNEKEVYFEVKLLNRSIFFAYTLTPFGTGQSSFWTTHISSRQVLSTGEQDQCENYAFCGANSMCSYDGNHPNCECLRGYVPKSPNQWNISIWLDGCVPRNKSNCNSSYIDGFLKYTHVKLPDTSSSWFSKTLNLDECQKSCLENCSCVAYANLDIRYGGSGCLLWFNSLVDLRNFSEFGQDLYIKVPASELGTQHLFFPSVSSFPFPKLTSSLINKALLKGKLVK</sequence>
<keyword evidence="10" id="KW-0245">EGF-like domain</keyword>
<dbReference type="Proteomes" id="UP001367508">
    <property type="component" value="Unassembled WGS sequence"/>
</dbReference>
<name>A0AAN9PWL7_CANGL</name>
<dbReference type="AlphaFoldDB" id="A0AAN9PWL7"/>
<comment type="catalytic activity">
    <reaction evidence="9">
        <text>L-seryl-[protein] + ATP = O-phospho-L-seryl-[protein] + ADP + H(+)</text>
        <dbReference type="Rhea" id="RHEA:17989"/>
        <dbReference type="Rhea" id="RHEA-COMP:9863"/>
        <dbReference type="Rhea" id="RHEA-COMP:11604"/>
        <dbReference type="ChEBI" id="CHEBI:15378"/>
        <dbReference type="ChEBI" id="CHEBI:29999"/>
        <dbReference type="ChEBI" id="CHEBI:30616"/>
        <dbReference type="ChEBI" id="CHEBI:83421"/>
        <dbReference type="ChEBI" id="CHEBI:456216"/>
        <dbReference type="EC" id="2.7.11.1"/>
    </reaction>
</comment>
<dbReference type="Pfam" id="PF00954">
    <property type="entry name" value="S_locus_glycop"/>
    <property type="match status" value="1"/>
</dbReference>
<protein>
    <recommendedName>
        <fullName evidence="2">non-specific serine/threonine protein kinase</fullName>
        <ecNumber evidence="2">2.7.11.1</ecNumber>
    </recommendedName>
</protein>
<keyword evidence="3" id="KW-0597">Phosphoprotein</keyword>
<dbReference type="FunFam" id="3.50.4.10:FF:000002">
    <property type="entry name" value="G-type lectin S-receptor-like serine/threonine-protein kinase"/>
    <property type="match status" value="1"/>
</dbReference>
<dbReference type="InterPro" id="IPR035446">
    <property type="entry name" value="SLSG/EP1"/>
</dbReference>
<dbReference type="SMART" id="SM00108">
    <property type="entry name" value="B_lectin"/>
    <property type="match status" value="1"/>
</dbReference>
<dbReference type="PROSITE" id="PS50026">
    <property type="entry name" value="EGF_3"/>
    <property type="match status" value="1"/>
</dbReference>
<comment type="function">
    <text evidence="1">Involved in sporophytic self-incompatibility system (the inability of flowering plants to achieve self-fertilization).</text>
</comment>
<dbReference type="InterPro" id="IPR001480">
    <property type="entry name" value="Bulb-type_lectin_dom"/>
</dbReference>
<evidence type="ECO:0000256" key="11">
    <source>
        <dbReference type="SAM" id="SignalP"/>
    </source>
</evidence>
<dbReference type="InterPro" id="IPR000858">
    <property type="entry name" value="S_locus_glycoprot_dom"/>
</dbReference>
<comment type="caution">
    <text evidence="10">Lacks conserved residue(s) required for the propagation of feature annotation.</text>
</comment>
<evidence type="ECO:0000256" key="4">
    <source>
        <dbReference type="ARBA" id="ARBA00022729"/>
    </source>
</evidence>
<dbReference type="PROSITE" id="PS50948">
    <property type="entry name" value="PAN"/>
    <property type="match status" value="1"/>
</dbReference>
<feature type="domain" description="Bulb-type lectin" evidence="13">
    <location>
        <begin position="19"/>
        <end position="141"/>
    </location>
</feature>
<proteinExistence type="predicted"/>
<reference evidence="15 16" key="1">
    <citation type="submission" date="2024-01" db="EMBL/GenBank/DDBJ databases">
        <title>The genomes of 5 underutilized Papilionoideae crops provide insights into root nodulation and disease resistanc.</title>
        <authorList>
            <person name="Jiang F."/>
        </authorList>
    </citation>
    <scope>NUCLEOTIDE SEQUENCE [LARGE SCALE GENOMIC DNA]</scope>
    <source>
        <strain evidence="15">LVBAO_FW01</strain>
        <tissue evidence="15">Leaves</tissue>
    </source>
</reference>
<evidence type="ECO:0000256" key="1">
    <source>
        <dbReference type="ARBA" id="ARBA00003061"/>
    </source>
</evidence>
<dbReference type="InterPro" id="IPR003609">
    <property type="entry name" value="Pan_app"/>
</dbReference>
<evidence type="ECO:0000256" key="3">
    <source>
        <dbReference type="ARBA" id="ARBA00022553"/>
    </source>
</evidence>
<accession>A0AAN9PWL7</accession>
<evidence type="ECO:0000256" key="9">
    <source>
        <dbReference type="ARBA" id="ARBA00048679"/>
    </source>
</evidence>
<keyword evidence="4 11" id="KW-0732">Signal</keyword>
<keyword evidence="7" id="KW-0325">Glycoprotein</keyword>
<gene>
    <name evidence="15" type="ORF">VNO77_37216</name>
</gene>
<feature type="domain" description="EGF-like" evidence="12">
    <location>
        <begin position="274"/>
        <end position="311"/>
    </location>
</feature>
<dbReference type="GO" id="GO:0048544">
    <property type="term" value="P:recognition of pollen"/>
    <property type="evidence" value="ECO:0007669"/>
    <property type="project" value="InterPro"/>
</dbReference>
<dbReference type="CDD" id="cd01098">
    <property type="entry name" value="PAN_AP_plant"/>
    <property type="match status" value="1"/>
</dbReference>
<dbReference type="Gene3D" id="3.50.4.10">
    <property type="entry name" value="Hepatocyte Growth Factor"/>
    <property type="match status" value="1"/>
</dbReference>
<evidence type="ECO:0000313" key="15">
    <source>
        <dbReference type="EMBL" id="KAK7312947.1"/>
    </source>
</evidence>
<keyword evidence="5" id="KW-1015">Disulfide bond</keyword>
<keyword evidence="16" id="KW-1185">Reference proteome</keyword>
<comment type="caution">
    <text evidence="15">The sequence shown here is derived from an EMBL/GenBank/DDBJ whole genome shotgun (WGS) entry which is preliminary data.</text>
</comment>
<dbReference type="Pfam" id="PF01453">
    <property type="entry name" value="B_lectin"/>
    <property type="match status" value="1"/>
</dbReference>
<dbReference type="Pfam" id="PF08276">
    <property type="entry name" value="PAN_2"/>
    <property type="match status" value="1"/>
</dbReference>
<feature type="chain" id="PRO_5042898278" description="non-specific serine/threonine protein kinase" evidence="11">
    <location>
        <begin position="19"/>
        <end position="451"/>
    </location>
</feature>
<dbReference type="Gene3D" id="2.90.10.10">
    <property type="entry name" value="Bulb-type lectin domain"/>
    <property type="match status" value="1"/>
</dbReference>
<dbReference type="PANTHER" id="PTHR32444:SF183">
    <property type="entry name" value="APPLE DOMAIN-CONTAINING PROTEIN"/>
    <property type="match status" value="1"/>
</dbReference>
<evidence type="ECO:0000259" key="12">
    <source>
        <dbReference type="PROSITE" id="PS50026"/>
    </source>
</evidence>
<dbReference type="InterPro" id="IPR000742">
    <property type="entry name" value="EGF"/>
</dbReference>
<evidence type="ECO:0000256" key="5">
    <source>
        <dbReference type="ARBA" id="ARBA00023157"/>
    </source>
</evidence>
<evidence type="ECO:0000313" key="16">
    <source>
        <dbReference type="Proteomes" id="UP001367508"/>
    </source>
</evidence>
<evidence type="ECO:0000259" key="13">
    <source>
        <dbReference type="PROSITE" id="PS50927"/>
    </source>
</evidence>
<dbReference type="PIRSF" id="PIRSF002686">
    <property type="entry name" value="SLG"/>
    <property type="match status" value="1"/>
</dbReference>
<evidence type="ECO:0000256" key="8">
    <source>
        <dbReference type="ARBA" id="ARBA00047899"/>
    </source>
</evidence>
<evidence type="ECO:0000256" key="7">
    <source>
        <dbReference type="ARBA" id="ARBA00023180"/>
    </source>
</evidence>
<keyword evidence="6" id="KW-0675">Receptor</keyword>
<dbReference type="EC" id="2.7.11.1" evidence="2"/>